<dbReference type="InterPro" id="IPR032349">
    <property type="entry name" value="DUF4865"/>
</dbReference>
<dbReference type="AlphaFoldDB" id="A0AAU7Q9P2"/>
<evidence type="ECO:0000313" key="1">
    <source>
        <dbReference type="EMBL" id="XBS69877.1"/>
    </source>
</evidence>
<reference evidence="1" key="1">
    <citation type="submission" date="2024-06" db="EMBL/GenBank/DDBJ databases">
        <authorList>
            <person name="Coelho C."/>
            <person name="Bento M."/>
            <person name="Garcia E."/>
            <person name="Camelo A."/>
            <person name="Brandao I."/>
            <person name="Espirito Santo C."/>
            <person name="Trovao J."/>
            <person name="Verissimo A."/>
            <person name="Costa J."/>
            <person name="Tiago I."/>
        </authorList>
    </citation>
    <scope>NUCLEOTIDE SEQUENCE</scope>
    <source>
        <strain evidence="1">KWT182</strain>
    </source>
</reference>
<organism evidence="1">
    <name type="scientific">Acerihabitans sp. KWT182</name>
    <dbReference type="NCBI Taxonomy" id="3157919"/>
    <lineage>
        <taxon>Bacteria</taxon>
        <taxon>Pseudomonadati</taxon>
        <taxon>Pseudomonadota</taxon>
        <taxon>Gammaproteobacteria</taxon>
        <taxon>Enterobacterales</taxon>
        <taxon>Pectobacteriaceae</taxon>
        <taxon>Acerihabitans</taxon>
    </lineage>
</organism>
<dbReference type="EMBL" id="CP157947">
    <property type="protein sequence ID" value="XBS69877.1"/>
    <property type="molecule type" value="Genomic_DNA"/>
</dbReference>
<name>A0AAU7Q9P2_9GAMM</name>
<gene>
    <name evidence="1" type="ORF">ABK905_00345</name>
</gene>
<sequence>MIAMQYRFTLPADYDMSIIERRINSNGARLDNYPGLVFKTYLFARRGGVFPDGDENRYAPLYVWRDGAAMTGFLQSEMFTRLTRDFGWPDIACWTVLATPDLRAVDGCRFAALSTQAIAPHANLATALQSGPEDELLAWDCSRWRLLRARFSNQPTAYAGWDNYLIGYVAGPRPGVV</sequence>
<dbReference type="Pfam" id="PF16157">
    <property type="entry name" value="DUF4865"/>
    <property type="match status" value="1"/>
</dbReference>
<proteinExistence type="predicted"/>
<accession>A0AAU7Q9P2</accession>
<protein>
    <submittedName>
        <fullName evidence="1">DUF4865 family protein</fullName>
    </submittedName>
</protein>